<dbReference type="EMBL" id="DS548573">
    <property type="protein sequence ID" value="EDR28196.1"/>
    <property type="molecule type" value="Genomic_DNA"/>
</dbReference>
<accession>B0EBA7</accession>
<dbReference type="AlphaFoldDB" id="B0EBA7"/>
<evidence type="ECO:0000256" key="5">
    <source>
        <dbReference type="ARBA" id="ARBA00022963"/>
    </source>
</evidence>
<dbReference type="KEGG" id="edi:EDI_186670"/>
<evidence type="ECO:0000256" key="3">
    <source>
        <dbReference type="ARBA" id="ARBA00022737"/>
    </source>
</evidence>
<dbReference type="EC" id="3.1.4.4" evidence="2"/>
<dbReference type="RefSeq" id="XP_001735606.1">
    <property type="nucleotide sequence ID" value="XM_001735554.1"/>
</dbReference>
<feature type="domain" description="PLD phosphodiesterase" evidence="7">
    <location>
        <begin position="431"/>
        <end position="458"/>
    </location>
</feature>
<dbReference type="Gene3D" id="3.30.870.10">
    <property type="entry name" value="Endonuclease Chain A"/>
    <property type="match status" value="2"/>
</dbReference>
<name>B0EBA7_ENTDS</name>
<keyword evidence="6" id="KW-0443">Lipid metabolism</keyword>
<dbReference type="Proteomes" id="UP000008076">
    <property type="component" value="Unassembled WGS sequence"/>
</dbReference>
<dbReference type="SMART" id="SM00155">
    <property type="entry name" value="PLDc"/>
    <property type="match status" value="2"/>
</dbReference>
<evidence type="ECO:0000313" key="8">
    <source>
        <dbReference type="EMBL" id="EDR28196.1"/>
    </source>
</evidence>
<dbReference type="OrthoDB" id="14911at2759"/>
<organism evidence="9">
    <name type="scientific">Entamoeba dispar (strain ATCC PRA-260 / SAW760)</name>
    <dbReference type="NCBI Taxonomy" id="370354"/>
    <lineage>
        <taxon>Eukaryota</taxon>
        <taxon>Amoebozoa</taxon>
        <taxon>Evosea</taxon>
        <taxon>Archamoebae</taxon>
        <taxon>Mastigamoebida</taxon>
        <taxon>Entamoebidae</taxon>
        <taxon>Entamoeba</taxon>
    </lineage>
</organism>
<evidence type="ECO:0000256" key="4">
    <source>
        <dbReference type="ARBA" id="ARBA00022801"/>
    </source>
</evidence>
<dbReference type="PANTHER" id="PTHR18896:SF76">
    <property type="entry name" value="PHOSPHOLIPASE"/>
    <property type="match status" value="1"/>
</dbReference>
<dbReference type="Pfam" id="PF13091">
    <property type="entry name" value="PLDc_2"/>
    <property type="match status" value="2"/>
</dbReference>
<keyword evidence="5" id="KW-0442">Lipid degradation</keyword>
<evidence type="ECO:0000256" key="1">
    <source>
        <dbReference type="ARBA" id="ARBA00000798"/>
    </source>
</evidence>
<dbReference type="InterPro" id="IPR025202">
    <property type="entry name" value="PLD-like_dom"/>
</dbReference>
<protein>
    <recommendedName>
        <fullName evidence="2">phospholipase D</fullName>
        <ecNumber evidence="2">3.1.4.4</ecNumber>
    </recommendedName>
</protein>
<dbReference type="InterPro" id="IPR015679">
    <property type="entry name" value="PLipase_D_fam"/>
</dbReference>
<gene>
    <name evidence="8" type="ORF">EDI_186670</name>
</gene>
<dbReference type="OMA" id="CESEYEV"/>
<dbReference type="SUPFAM" id="SSF56024">
    <property type="entry name" value="Phospholipase D/nuclease"/>
    <property type="match status" value="2"/>
</dbReference>
<evidence type="ECO:0000313" key="9">
    <source>
        <dbReference type="Proteomes" id="UP000008076"/>
    </source>
</evidence>
<comment type="catalytic activity">
    <reaction evidence="1">
        <text>a 1,2-diacyl-sn-glycero-3-phosphocholine + H2O = a 1,2-diacyl-sn-glycero-3-phosphate + choline + H(+)</text>
        <dbReference type="Rhea" id="RHEA:14445"/>
        <dbReference type="ChEBI" id="CHEBI:15354"/>
        <dbReference type="ChEBI" id="CHEBI:15377"/>
        <dbReference type="ChEBI" id="CHEBI:15378"/>
        <dbReference type="ChEBI" id="CHEBI:57643"/>
        <dbReference type="ChEBI" id="CHEBI:58608"/>
        <dbReference type="EC" id="3.1.4.4"/>
    </reaction>
</comment>
<keyword evidence="9" id="KW-1185">Reference proteome</keyword>
<dbReference type="eggNOG" id="KOG1329">
    <property type="taxonomic scope" value="Eukaryota"/>
</dbReference>
<reference evidence="9" key="1">
    <citation type="submission" date="2007-12" db="EMBL/GenBank/DDBJ databases">
        <title>Annotation of Entamoeba dispar SAW760.</title>
        <authorList>
            <person name="Lorenzi H."/>
            <person name="Inman J."/>
            <person name="Schobel S."/>
            <person name="Amedeo P."/>
            <person name="Caler E."/>
        </authorList>
    </citation>
    <scope>NUCLEOTIDE SEQUENCE [LARGE SCALE GENOMIC DNA]</scope>
    <source>
        <strain evidence="9">ATCC PRA-260 / SAW760</strain>
    </source>
</reference>
<dbReference type="GeneID" id="5880562"/>
<keyword evidence="3" id="KW-0677">Repeat</keyword>
<evidence type="ECO:0000256" key="6">
    <source>
        <dbReference type="ARBA" id="ARBA00023098"/>
    </source>
</evidence>
<evidence type="ECO:0000256" key="2">
    <source>
        <dbReference type="ARBA" id="ARBA00012027"/>
    </source>
</evidence>
<evidence type="ECO:0000259" key="7">
    <source>
        <dbReference type="PROSITE" id="PS50035"/>
    </source>
</evidence>
<dbReference type="VEuPathDB" id="AmoebaDB:EDI_186670"/>
<keyword evidence="4 8" id="KW-0378">Hydrolase</keyword>
<dbReference type="GO" id="GO:0004630">
    <property type="term" value="F:phospholipase D activity"/>
    <property type="evidence" value="ECO:0007669"/>
    <property type="project" value="UniProtKB-EC"/>
</dbReference>
<dbReference type="GO" id="GO:0009395">
    <property type="term" value="P:phospholipid catabolic process"/>
    <property type="evidence" value="ECO:0007669"/>
    <property type="project" value="TreeGrafter"/>
</dbReference>
<proteinExistence type="predicted"/>
<dbReference type="PANTHER" id="PTHR18896">
    <property type="entry name" value="PHOSPHOLIPASE D"/>
    <property type="match status" value="1"/>
</dbReference>
<dbReference type="PROSITE" id="PS50035">
    <property type="entry name" value="PLD"/>
    <property type="match status" value="2"/>
</dbReference>
<dbReference type="InterPro" id="IPR001736">
    <property type="entry name" value="PLipase_D/transphosphatidylase"/>
</dbReference>
<sequence length="600" mass="70815">MRRKDKRDKRREREKRREMKRLMIRMFHKKQDQRIVGKIEEKGRQGVFVREKPVFCVPSNGNEVKELIDGEETMKEIAERIEEAKESIYITDWRIDPEIILIRRGTHRLKGKTLKEILEKKGEEGVNIKIIIYSSPIFMDIVKGEEKRNILEEKEKIECYCHKWMMGYSQHEKTIIIDHKIGFLGGIDLAEGRWDTKEHFIETDNKEKGEEIIKEECYNTMINKEENQEKIRLPWHDIHCKIEGPAVNDIERNFIEKWNKICKKEERIIKEKEENKIKGTMSVQIVRSNSKEAGGKYKVERGCYEGIVRIIERAEDYIYIEEQFFISNYGGKRIWNLISLTIGNKIIEAYKKKKKFKVIIVVPIWSEGELKSNIVKTIMKLFRKTIISGKLSLIERMKKEGIKNIEEYLKILTLYTFGKKKKEGKEIIIGSPIYVHSKCIIVDDQYVFIGSVNINDRSLIGERDTEIGAIIVDSNKIEIEINGKIKYVNKFALNLRNRIWSEHLNLEEIEIKKLKNDPIKIIDNIIYPISEKNTIIYEKNFDFFPSNKYPKFIDCKKHLYPELIGDKKYLKDIKGHFIKFPLGFGKDEKASLGMGNILIE</sequence>
<feature type="domain" description="PLD phosphodiesterase" evidence="7">
    <location>
        <begin position="166"/>
        <end position="193"/>
    </location>
</feature>